<feature type="transmembrane region" description="Helical" evidence="1">
    <location>
        <begin position="46"/>
        <end position="63"/>
    </location>
</feature>
<keyword evidence="3" id="KW-1185">Reference proteome</keyword>
<keyword evidence="1" id="KW-0472">Membrane</keyword>
<evidence type="ECO:0000313" key="3">
    <source>
        <dbReference type="Proteomes" id="UP000607653"/>
    </source>
</evidence>
<organism evidence="2 3">
    <name type="scientific">Nelumbo nucifera</name>
    <name type="common">Sacred lotus</name>
    <dbReference type="NCBI Taxonomy" id="4432"/>
    <lineage>
        <taxon>Eukaryota</taxon>
        <taxon>Viridiplantae</taxon>
        <taxon>Streptophyta</taxon>
        <taxon>Embryophyta</taxon>
        <taxon>Tracheophyta</taxon>
        <taxon>Spermatophyta</taxon>
        <taxon>Magnoliopsida</taxon>
        <taxon>Proteales</taxon>
        <taxon>Nelumbonaceae</taxon>
        <taxon>Nelumbo</taxon>
    </lineage>
</organism>
<evidence type="ECO:0000313" key="2">
    <source>
        <dbReference type="EMBL" id="DAD18337.1"/>
    </source>
</evidence>
<comment type="caution">
    <text evidence="2">The sequence shown here is derived from an EMBL/GenBank/DDBJ whole genome shotgun (WGS) entry which is preliminary data.</text>
</comment>
<sequence length="178" mass="19862">MASHVTIPTPSISSPTAVAQVNAESTHGKHKAVAVGIIKFLVHVRVYFSVIQWMILLVSLLLRRQPSSILFPMSITVVVCFYVFLLRAIIPRAILRNKFIKRQSLNLTAILTVVHLFIFTRDLTTLAINIYGMVNMVIWTMDDLFLSEEASGFCVCRREGGCGSSGVDVEGRSHDHFD</sequence>
<dbReference type="Proteomes" id="UP000607653">
    <property type="component" value="Unassembled WGS sequence"/>
</dbReference>
<gene>
    <name evidence="2" type="ORF">HUJ06_019800</name>
</gene>
<feature type="transmembrane region" description="Helical" evidence="1">
    <location>
        <begin position="69"/>
        <end position="90"/>
    </location>
</feature>
<evidence type="ECO:0008006" key="4">
    <source>
        <dbReference type="Google" id="ProtNLM"/>
    </source>
</evidence>
<reference evidence="2 3" key="1">
    <citation type="journal article" date="2020" name="Mol. Biol. Evol.">
        <title>Distinct Expression and Methylation Patterns for Genes with Different Fates following a Single Whole-Genome Duplication in Flowering Plants.</title>
        <authorList>
            <person name="Shi T."/>
            <person name="Rahmani R.S."/>
            <person name="Gugger P.F."/>
            <person name="Wang M."/>
            <person name="Li H."/>
            <person name="Zhang Y."/>
            <person name="Li Z."/>
            <person name="Wang Q."/>
            <person name="Van de Peer Y."/>
            <person name="Marchal K."/>
            <person name="Chen J."/>
        </authorList>
    </citation>
    <scope>NUCLEOTIDE SEQUENCE [LARGE SCALE GENOMIC DNA]</scope>
    <source>
        <tissue evidence="2">Leaf</tissue>
    </source>
</reference>
<dbReference type="EMBL" id="DUZY01000001">
    <property type="protein sequence ID" value="DAD18337.1"/>
    <property type="molecule type" value="Genomic_DNA"/>
</dbReference>
<protein>
    <recommendedName>
        <fullName evidence="4">Transmembrane protein</fullName>
    </recommendedName>
</protein>
<name>A0A822XDT1_NELNU</name>
<proteinExistence type="predicted"/>
<feature type="transmembrane region" description="Helical" evidence="1">
    <location>
        <begin position="110"/>
        <end position="134"/>
    </location>
</feature>
<evidence type="ECO:0000256" key="1">
    <source>
        <dbReference type="SAM" id="Phobius"/>
    </source>
</evidence>
<keyword evidence="1" id="KW-1133">Transmembrane helix</keyword>
<keyword evidence="1" id="KW-0812">Transmembrane</keyword>
<dbReference type="AlphaFoldDB" id="A0A822XDT1"/>
<accession>A0A822XDT1</accession>